<dbReference type="RefSeq" id="XP_056081628.1">
    <property type="nucleotide sequence ID" value="XM_056221881.1"/>
</dbReference>
<organism evidence="7 8">
    <name type="scientific">Saccharomyces mikatae IFO 1815</name>
    <dbReference type="NCBI Taxonomy" id="226126"/>
    <lineage>
        <taxon>Eukaryota</taxon>
        <taxon>Fungi</taxon>
        <taxon>Dikarya</taxon>
        <taxon>Ascomycota</taxon>
        <taxon>Saccharomycotina</taxon>
        <taxon>Saccharomycetes</taxon>
        <taxon>Saccharomycetales</taxon>
        <taxon>Saccharomycetaceae</taxon>
        <taxon>Saccharomyces</taxon>
    </lineage>
</organism>
<dbReference type="InterPro" id="IPR051027">
    <property type="entry name" value="bZIP_transcription_factors"/>
</dbReference>
<keyword evidence="8" id="KW-1185">Reference proteome</keyword>
<evidence type="ECO:0000256" key="2">
    <source>
        <dbReference type="ARBA" id="ARBA00023015"/>
    </source>
</evidence>
<evidence type="ECO:0000256" key="5">
    <source>
        <dbReference type="SAM" id="MobiDB-lite"/>
    </source>
</evidence>
<evidence type="ECO:0000256" key="4">
    <source>
        <dbReference type="ARBA" id="ARBA00023242"/>
    </source>
</evidence>
<feature type="domain" description="BZIP" evidence="6">
    <location>
        <begin position="390"/>
        <end position="453"/>
    </location>
</feature>
<evidence type="ECO:0000313" key="7">
    <source>
        <dbReference type="EMBL" id="CAI4038513.1"/>
    </source>
</evidence>
<keyword evidence="2" id="KW-0805">Transcription regulation</keyword>
<dbReference type="PANTHER" id="PTHR19304">
    <property type="entry name" value="CYCLIC-AMP RESPONSE ELEMENT BINDING PROTEIN"/>
    <property type="match status" value="1"/>
</dbReference>
<evidence type="ECO:0000256" key="3">
    <source>
        <dbReference type="ARBA" id="ARBA00023163"/>
    </source>
</evidence>
<reference evidence="7" key="1">
    <citation type="submission" date="2022-10" db="EMBL/GenBank/DDBJ databases">
        <authorList>
            <person name="Byrne P K."/>
        </authorList>
    </citation>
    <scope>NUCLEOTIDE SEQUENCE</scope>
    <source>
        <strain evidence="7">IFO1815</strain>
    </source>
</reference>
<feature type="compositionally biased region" description="Polar residues" evidence="5">
    <location>
        <begin position="357"/>
        <end position="369"/>
    </location>
</feature>
<evidence type="ECO:0000256" key="1">
    <source>
        <dbReference type="ARBA" id="ARBA00004123"/>
    </source>
</evidence>
<dbReference type="Gene3D" id="1.20.5.170">
    <property type="match status" value="1"/>
</dbReference>
<dbReference type="CDD" id="cd14687">
    <property type="entry name" value="bZIP_ATF2"/>
    <property type="match status" value="1"/>
</dbReference>
<comment type="subcellular location">
    <subcellularLocation>
        <location evidence="1">Nucleus</location>
    </subcellularLocation>
</comment>
<dbReference type="SUPFAM" id="SSF57959">
    <property type="entry name" value="Leucine zipper domain"/>
    <property type="match status" value="1"/>
</dbReference>
<dbReference type="InterPro" id="IPR004827">
    <property type="entry name" value="bZIP"/>
</dbReference>
<dbReference type="Pfam" id="PF00170">
    <property type="entry name" value="bZIP_1"/>
    <property type="match status" value="1"/>
</dbReference>
<keyword evidence="4" id="KW-0539">Nucleus</keyword>
<accession>A0AA35IXU6</accession>
<proteinExistence type="predicted"/>
<dbReference type="Proteomes" id="UP001161438">
    <property type="component" value="Chromosome 5"/>
</dbReference>
<dbReference type="GO" id="GO:0003700">
    <property type="term" value="F:DNA-binding transcription factor activity"/>
    <property type="evidence" value="ECO:0007669"/>
    <property type="project" value="InterPro"/>
</dbReference>
<dbReference type="PROSITE" id="PS00036">
    <property type="entry name" value="BZIP_BASIC"/>
    <property type="match status" value="1"/>
</dbReference>
<feature type="region of interest" description="Disordered" evidence="5">
    <location>
        <begin position="357"/>
        <end position="388"/>
    </location>
</feature>
<evidence type="ECO:0000259" key="6">
    <source>
        <dbReference type="PROSITE" id="PS50217"/>
    </source>
</evidence>
<keyword evidence="3" id="KW-0804">Transcription</keyword>
<dbReference type="PROSITE" id="PS50217">
    <property type="entry name" value="BZIP"/>
    <property type="match status" value="1"/>
</dbReference>
<dbReference type="GeneID" id="80917724"/>
<evidence type="ECO:0000313" key="8">
    <source>
        <dbReference type="Proteomes" id="UP001161438"/>
    </source>
</evidence>
<dbReference type="InterPro" id="IPR046347">
    <property type="entry name" value="bZIP_sf"/>
</dbReference>
<name>A0AA35IXU6_SACMI</name>
<dbReference type="GO" id="GO:0005634">
    <property type="term" value="C:nucleus"/>
    <property type="evidence" value="ECO:0007669"/>
    <property type="project" value="UniProtKB-SubCell"/>
</dbReference>
<protein>
    <recommendedName>
        <fullName evidence="6">BZIP domain-containing protein</fullName>
    </recommendedName>
</protein>
<dbReference type="EMBL" id="OX365761">
    <property type="protein sequence ID" value="CAI4038513.1"/>
    <property type="molecule type" value="Genomic_DNA"/>
</dbReference>
<dbReference type="SMART" id="SM00338">
    <property type="entry name" value="BRLZ"/>
    <property type="match status" value="1"/>
</dbReference>
<gene>
    <name evidence="7" type="primary">SMKI05G1230</name>
    <name evidence="7" type="ORF">SMKI_05G1230</name>
</gene>
<sequence>MDYKQNFVTSPNPLPDGRHNSLLYTDFLSSNKELICKQSLGPQDTVYNLHHQNTLHDRSVQENLGPMFQPFGIDITRMPVTNPPIFQSSLPAFDQPLHKRRISISNGQISQLGEEFGTIENFYSCQASFPLSRAQQNHDPQQMVNSSTSTYPSFSSGELQDMVQPQTQTTIVPEVVPQTSNKNVYPLITPFDSNVKLNSSAIAATVVPPSTTSHITLDNSAISHAYNNMQPQLGAQRQTKIWKHAQLSVNPCTPASDSSVSSCSSCQNTYDHSNENKSIPSIHSSKSRNINNNTTNMASRNVGMINATDLPYESKPSDLILTDVYSNSSNDETVSTLSNSRKNEILSHSKHITSSTVAPMRTTASSQIEQDPRLQKISSNTGDFEDSAKARKRARLLERNRIAASKCRQRKKMSQLQLRKEFDQLSEENIIMKKKLEYYEKLVQKMKRFSRLHMQECTSKVKNNGSGKFEHRDRGTNAFLKIIEEMISSSTLEDE</sequence>
<dbReference type="AlphaFoldDB" id="A0AA35IXU6"/>